<feature type="domain" description="HD-GYP" evidence="3">
    <location>
        <begin position="137"/>
        <end position="331"/>
    </location>
</feature>
<dbReference type="PROSITE" id="PS50112">
    <property type="entry name" value="PAS"/>
    <property type="match status" value="1"/>
</dbReference>
<sequence length="331" mass="36179">MPRPDDTFDYQALFDHAGVGLLEIAFDGSIRRINANGAAFFGHPTEVLVGENVINVTHPDDVPRTVEALEQVISGATPLVTVEKRYIRADGETVWSRSRVSLLPTCHGPATSVVAVIADITELKRAQQDLEALNISLQETLEGGLLGLGIALEARDLETSGHTTRVMQYSLQLGKALGLDDVTLNELKHGAGLHDLGKLTIPDAVLLKPGRLDAAEWALMQTHAHNGHEIASRIPTLPRLALDVIRHHHERWDGTGYPDRLAGTDIPLLARIFAVCDVYDALTSERPYKHAWSHEAALKELYVQRGRQFDADVVDAFLAIHAATTDSNDVT</sequence>
<evidence type="ECO:0000259" key="2">
    <source>
        <dbReference type="PROSITE" id="PS50113"/>
    </source>
</evidence>
<dbReference type="CDD" id="cd00130">
    <property type="entry name" value="PAS"/>
    <property type="match status" value="1"/>
</dbReference>
<gene>
    <name evidence="4" type="ORF">SAMN00790413_03854</name>
</gene>
<evidence type="ECO:0000259" key="1">
    <source>
        <dbReference type="PROSITE" id="PS50112"/>
    </source>
</evidence>
<evidence type="ECO:0000259" key="3">
    <source>
        <dbReference type="PROSITE" id="PS51832"/>
    </source>
</evidence>
<protein>
    <submittedName>
        <fullName evidence="4">PAS domain S-box-containing protein</fullName>
    </submittedName>
</protein>
<dbReference type="PROSITE" id="PS50113">
    <property type="entry name" value="PAC"/>
    <property type="match status" value="1"/>
</dbReference>
<dbReference type="PANTHER" id="PTHR45228">
    <property type="entry name" value="CYCLIC DI-GMP PHOSPHODIESTERASE TM_0186-RELATED"/>
    <property type="match status" value="1"/>
</dbReference>
<dbReference type="InterPro" id="IPR000700">
    <property type="entry name" value="PAS-assoc_C"/>
</dbReference>
<dbReference type="Pfam" id="PF08447">
    <property type="entry name" value="PAS_3"/>
    <property type="match status" value="1"/>
</dbReference>
<dbReference type="AlphaFoldDB" id="A0A1W1UZQ6"/>
<dbReference type="Gene3D" id="1.10.3210.10">
    <property type="entry name" value="Hypothetical protein af1432"/>
    <property type="match status" value="1"/>
</dbReference>
<dbReference type="OrthoDB" id="9798833at2"/>
<dbReference type="SMART" id="SM00086">
    <property type="entry name" value="PAC"/>
    <property type="match status" value="1"/>
</dbReference>
<organism evidence="4 5">
    <name type="scientific">Deinococcus hopiensis KR-140</name>
    <dbReference type="NCBI Taxonomy" id="695939"/>
    <lineage>
        <taxon>Bacteria</taxon>
        <taxon>Thermotogati</taxon>
        <taxon>Deinococcota</taxon>
        <taxon>Deinococci</taxon>
        <taxon>Deinococcales</taxon>
        <taxon>Deinococcaceae</taxon>
        <taxon>Deinococcus</taxon>
    </lineage>
</organism>
<accession>A0A1W1UZQ6</accession>
<dbReference type="NCBIfam" id="TIGR00229">
    <property type="entry name" value="sensory_box"/>
    <property type="match status" value="1"/>
</dbReference>
<dbReference type="InterPro" id="IPR037522">
    <property type="entry name" value="HD_GYP_dom"/>
</dbReference>
<dbReference type="SUPFAM" id="SSF55785">
    <property type="entry name" value="PYP-like sensor domain (PAS domain)"/>
    <property type="match status" value="1"/>
</dbReference>
<dbReference type="InterPro" id="IPR003607">
    <property type="entry name" value="HD/PDEase_dom"/>
</dbReference>
<reference evidence="4 5" key="1">
    <citation type="submission" date="2017-04" db="EMBL/GenBank/DDBJ databases">
        <authorList>
            <person name="Afonso C.L."/>
            <person name="Miller P.J."/>
            <person name="Scott M.A."/>
            <person name="Spackman E."/>
            <person name="Goraichik I."/>
            <person name="Dimitrov K.M."/>
            <person name="Suarez D.L."/>
            <person name="Swayne D.E."/>
        </authorList>
    </citation>
    <scope>NUCLEOTIDE SEQUENCE [LARGE SCALE GENOMIC DNA]</scope>
    <source>
        <strain evidence="4 5">KR-140</strain>
    </source>
</reference>
<proteinExistence type="predicted"/>
<evidence type="ECO:0000313" key="5">
    <source>
        <dbReference type="Proteomes" id="UP000192582"/>
    </source>
</evidence>
<dbReference type="InterPro" id="IPR052020">
    <property type="entry name" value="Cyclic_di-GMP/3'3'-cGAMP_PDE"/>
</dbReference>
<dbReference type="CDD" id="cd00077">
    <property type="entry name" value="HDc"/>
    <property type="match status" value="1"/>
</dbReference>
<feature type="domain" description="PAS" evidence="1">
    <location>
        <begin position="6"/>
        <end position="76"/>
    </location>
</feature>
<dbReference type="Gene3D" id="3.30.450.20">
    <property type="entry name" value="PAS domain"/>
    <property type="match status" value="1"/>
</dbReference>
<dbReference type="InterPro" id="IPR000014">
    <property type="entry name" value="PAS"/>
</dbReference>
<dbReference type="EMBL" id="FWWU01000008">
    <property type="protein sequence ID" value="SMB86579.1"/>
    <property type="molecule type" value="Genomic_DNA"/>
</dbReference>
<name>A0A1W1UZQ6_9DEIO</name>
<evidence type="ECO:0000313" key="4">
    <source>
        <dbReference type="EMBL" id="SMB86579.1"/>
    </source>
</evidence>
<dbReference type="InterPro" id="IPR035965">
    <property type="entry name" value="PAS-like_dom_sf"/>
</dbReference>
<dbReference type="PANTHER" id="PTHR45228:SF8">
    <property type="entry name" value="TWO-COMPONENT RESPONSE REGULATOR-RELATED"/>
    <property type="match status" value="1"/>
</dbReference>
<dbReference type="PROSITE" id="PS51832">
    <property type="entry name" value="HD_GYP"/>
    <property type="match status" value="1"/>
</dbReference>
<feature type="domain" description="PAC" evidence="2">
    <location>
        <begin position="80"/>
        <end position="132"/>
    </location>
</feature>
<dbReference type="InterPro" id="IPR013655">
    <property type="entry name" value="PAS_fold_3"/>
</dbReference>
<dbReference type="SMART" id="SM00091">
    <property type="entry name" value="PAS"/>
    <property type="match status" value="1"/>
</dbReference>
<keyword evidence="5" id="KW-1185">Reference proteome</keyword>
<dbReference type="InterPro" id="IPR001610">
    <property type="entry name" value="PAC"/>
</dbReference>
<dbReference type="SMART" id="SM00471">
    <property type="entry name" value="HDc"/>
    <property type="match status" value="1"/>
</dbReference>
<dbReference type="STRING" id="695939.SAMN00790413_03854"/>
<dbReference type="SUPFAM" id="SSF109604">
    <property type="entry name" value="HD-domain/PDEase-like"/>
    <property type="match status" value="1"/>
</dbReference>
<dbReference type="Pfam" id="PF13487">
    <property type="entry name" value="HD_5"/>
    <property type="match status" value="1"/>
</dbReference>
<dbReference type="Proteomes" id="UP000192582">
    <property type="component" value="Unassembled WGS sequence"/>
</dbReference>